<dbReference type="Gene3D" id="3.40.50.2000">
    <property type="entry name" value="Glycogen Phosphorylase B"/>
    <property type="match status" value="1"/>
</dbReference>
<dbReference type="InterPro" id="IPR001296">
    <property type="entry name" value="Glyco_trans_1"/>
</dbReference>
<protein>
    <recommendedName>
        <fullName evidence="2">Glycosyl transferase family 1 domain-containing protein</fullName>
    </recommendedName>
</protein>
<feature type="domain" description="Glycosyl transferase family 1" evidence="2">
    <location>
        <begin position="165"/>
        <end position="305"/>
    </location>
</feature>
<dbReference type="STRING" id="331648.BST97_07020"/>
<dbReference type="SUPFAM" id="SSF53756">
    <property type="entry name" value="UDP-Glycosyltransferase/glycogen phosphorylase"/>
    <property type="match status" value="1"/>
</dbReference>
<sequence length="337" mass="38509">MLLIDGTFINSGGGKVLLDTLIEGLVSKSTDFTLLLDQRCESSEYKNTPYGVIRVRGSYFARLAVYRKLKDKITSVFCLGNFAPPIKLDAHVTTYFHNVLILDLGKYSNIVLKTKVWLRKRLFKMQSENSDVWMVQTDVVKDLLINRSSINEGKIKVRPFYRIPRVISSNKQGKMFVYVSSGAPHKNHHRLLDAWQEFERENSSYTLHLTVGPEFQNLSNKINNLISKGLNIVNHGHLEIEKIWDLYHSAEYLIYPSLKESFGLPLIEATHCNCKVLGSDLPYLYQVVEPSDSFDPLNVESIRDSLLRATYSDLPKSHLQVHNSLDLLVEEILPVKP</sequence>
<name>A0A1W6MJX5_9FLAO</name>
<dbReference type="AlphaFoldDB" id="A0A1W6MJX5"/>
<evidence type="ECO:0000256" key="1">
    <source>
        <dbReference type="ARBA" id="ARBA00022679"/>
    </source>
</evidence>
<accession>A0A1W6MJX5</accession>
<reference evidence="3 4" key="1">
    <citation type="submission" date="2016-11" db="EMBL/GenBank/DDBJ databases">
        <title>Trade-off between light-utilization and light-protection in marine flavobacteria.</title>
        <authorList>
            <person name="Kumagai Y."/>
        </authorList>
    </citation>
    <scope>NUCLEOTIDE SEQUENCE [LARGE SCALE GENOMIC DNA]</scope>
    <source>
        <strain evidence="3 4">JCM 13191</strain>
    </source>
</reference>
<keyword evidence="1" id="KW-0808">Transferase</keyword>
<dbReference type="Pfam" id="PF00534">
    <property type="entry name" value="Glycos_transf_1"/>
    <property type="match status" value="1"/>
</dbReference>
<gene>
    <name evidence="3" type="ORF">BST97_07020</name>
</gene>
<dbReference type="PANTHER" id="PTHR46401">
    <property type="entry name" value="GLYCOSYLTRANSFERASE WBBK-RELATED"/>
    <property type="match status" value="1"/>
</dbReference>
<proteinExistence type="predicted"/>
<evidence type="ECO:0000313" key="4">
    <source>
        <dbReference type="Proteomes" id="UP000193431"/>
    </source>
</evidence>
<dbReference type="EMBL" id="CP019344">
    <property type="protein sequence ID" value="ARN77769.1"/>
    <property type="molecule type" value="Genomic_DNA"/>
</dbReference>
<keyword evidence="4" id="KW-1185">Reference proteome</keyword>
<evidence type="ECO:0000313" key="3">
    <source>
        <dbReference type="EMBL" id="ARN77769.1"/>
    </source>
</evidence>
<dbReference type="PANTHER" id="PTHR46401:SF2">
    <property type="entry name" value="GLYCOSYLTRANSFERASE WBBK-RELATED"/>
    <property type="match status" value="1"/>
</dbReference>
<dbReference type="RefSeq" id="WP_085766568.1">
    <property type="nucleotide sequence ID" value="NZ_CP019344.1"/>
</dbReference>
<dbReference type="GO" id="GO:0016757">
    <property type="term" value="F:glycosyltransferase activity"/>
    <property type="evidence" value="ECO:0007669"/>
    <property type="project" value="InterPro"/>
</dbReference>
<dbReference type="Proteomes" id="UP000193431">
    <property type="component" value="Chromosome"/>
</dbReference>
<dbReference type="OrthoDB" id="9801609at2"/>
<organism evidence="3 4">
    <name type="scientific">Nonlabens spongiae</name>
    <dbReference type="NCBI Taxonomy" id="331648"/>
    <lineage>
        <taxon>Bacteria</taxon>
        <taxon>Pseudomonadati</taxon>
        <taxon>Bacteroidota</taxon>
        <taxon>Flavobacteriia</taxon>
        <taxon>Flavobacteriales</taxon>
        <taxon>Flavobacteriaceae</taxon>
        <taxon>Nonlabens</taxon>
    </lineage>
</organism>
<evidence type="ECO:0000259" key="2">
    <source>
        <dbReference type="Pfam" id="PF00534"/>
    </source>
</evidence>